<reference evidence="2" key="3">
    <citation type="submission" date="2024-02" db="EMBL/GenBank/DDBJ databases">
        <title>Comparative genomics of Cryptococcus and Kwoniella reveals pathogenesis evolution and contrasting modes of karyotype evolution via chromosome fusion or intercentromeric recombination.</title>
        <authorList>
            <person name="Coelho M.A."/>
            <person name="David-Palma M."/>
            <person name="Shea T."/>
            <person name="Bowers K."/>
            <person name="McGinley-Smith S."/>
            <person name="Mohammad A.W."/>
            <person name="Gnirke A."/>
            <person name="Yurkov A.M."/>
            <person name="Nowrousian M."/>
            <person name="Sun S."/>
            <person name="Cuomo C.A."/>
            <person name="Heitman J."/>
        </authorList>
    </citation>
    <scope>NUCLEOTIDE SEQUENCE</scope>
    <source>
        <strain evidence="2">CBS 10117</strain>
    </source>
</reference>
<name>A0A1A6A3P5_9TREE</name>
<reference evidence="2" key="2">
    <citation type="submission" date="2013-07" db="EMBL/GenBank/DDBJ databases">
        <authorList>
            <consortium name="The Broad Institute Genome Sequencing Platform"/>
            <person name="Cuomo C."/>
            <person name="Litvintseva A."/>
            <person name="Chen Y."/>
            <person name="Heitman J."/>
            <person name="Sun S."/>
            <person name="Springer D."/>
            <person name="Dromer F."/>
            <person name="Young S.K."/>
            <person name="Zeng Q."/>
            <person name="Gargeya S."/>
            <person name="Fitzgerald M."/>
            <person name="Abouelleil A."/>
            <person name="Alvarado L."/>
            <person name="Berlin A.M."/>
            <person name="Chapman S.B."/>
            <person name="Dewar J."/>
            <person name="Goldberg J."/>
            <person name="Griggs A."/>
            <person name="Gujja S."/>
            <person name="Hansen M."/>
            <person name="Howarth C."/>
            <person name="Imamovic A."/>
            <person name="Larimer J."/>
            <person name="McCowan C."/>
            <person name="Murphy C."/>
            <person name="Pearson M."/>
            <person name="Priest M."/>
            <person name="Roberts A."/>
            <person name="Saif S."/>
            <person name="Shea T."/>
            <person name="Sykes S."/>
            <person name="Wortman J."/>
            <person name="Nusbaum C."/>
            <person name="Birren B."/>
        </authorList>
    </citation>
    <scope>NUCLEOTIDE SEQUENCE</scope>
    <source>
        <strain evidence="2">CBS 10117</strain>
    </source>
</reference>
<gene>
    <name evidence="1" type="ORF">I303_05536</name>
    <name evidence="2" type="ORF">I303_105018</name>
</gene>
<dbReference type="AlphaFoldDB" id="A0A1A6A3P5"/>
<dbReference type="EMBL" id="CP144535">
    <property type="protein sequence ID" value="WWC62422.1"/>
    <property type="molecule type" value="Genomic_DNA"/>
</dbReference>
<organism evidence="1">
    <name type="scientific">Kwoniella dejecticola CBS 10117</name>
    <dbReference type="NCBI Taxonomy" id="1296121"/>
    <lineage>
        <taxon>Eukaryota</taxon>
        <taxon>Fungi</taxon>
        <taxon>Dikarya</taxon>
        <taxon>Basidiomycota</taxon>
        <taxon>Agaricomycotina</taxon>
        <taxon>Tremellomycetes</taxon>
        <taxon>Tremellales</taxon>
        <taxon>Cryptococcaceae</taxon>
        <taxon>Kwoniella</taxon>
    </lineage>
</organism>
<keyword evidence="3" id="KW-1185">Reference proteome</keyword>
<evidence type="ECO:0000313" key="2">
    <source>
        <dbReference type="EMBL" id="WWC62422.1"/>
    </source>
</evidence>
<evidence type="ECO:0000313" key="1">
    <source>
        <dbReference type="EMBL" id="OBR84677.1"/>
    </source>
</evidence>
<accession>A0A1A6A3P5</accession>
<reference evidence="1" key="1">
    <citation type="submission" date="2013-07" db="EMBL/GenBank/DDBJ databases">
        <title>The Genome Sequence of Cryptococcus dejecticola CBS10117.</title>
        <authorList>
            <consortium name="The Broad Institute Genome Sequencing Platform"/>
            <person name="Cuomo C."/>
            <person name="Litvintseva A."/>
            <person name="Chen Y."/>
            <person name="Heitman J."/>
            <person name="Sun S."/>
            <person name="Springer D."/>
            <person name="Dromer F."/>
            <person name="Young S.K."/>
            <person name="Zeng Q."/>
            <person name="Gargeya S."/>
            <person name="Fitzgerald M."/>
            <person name="Abouelleil A."/>
            <person name="Alvarado L."/>
            <person name="Berlin A.M."/>
            <person name="Chapman S.B."/>
            <person name="Dewar J."/>
            <person name="Goldberg J."/>
            <person name="Griggs A."/>
            <person name="Gujja S."/>
            <person name="Hansen M."/>
            <person name="Howarth C."/>
            <person name="Imamovic A."/>
            <person name="Larimer J."/>
            <person name="McCowan C."/>
            <person name="Murphy C."/>
            <person name="Pearson M."/>
            <person name="Priest M."/>
            <person name="Roberts A."/>
            <person name="Saif S."/>
            <person name="Shea T."/>
            <person name="Sykes S."/>
            <person name="Wortman J."/>
            <person name="Nusbaum C."/>
            <person name="Birren B."/>
        </authorList>
    </citation>
    <scope>NUCLEOTIDE SEQUENCE [LARGE SCALE GENOMIC DNA]</scope>
    <source>
        <strain evidence="1">CBS 10117</strain>
    </source>
</reference>
<dbReference type="GeneID" id="28969235"/>
<proteinExistence type="predicted"/>
<dbReference type="EMBL" id="KI894032">
    <property type="protein sequence ID" value="OBR84677.1"/>
    <property type="molecule type" value="Genomic_DNA"/>
</dbReference>
<protein>
    <submittedName>
        <fullName evidence="1">Uncharacterized protein</fullName>
    </submittedName>
</protein>
<dbReference type="RefSeq" id="XP_018262519.1">
    <property type="nucleotide sequence ID" value="XM_018408828.1"/>
</dbReference>
<sequence length="147" mass="16492">MYATSASGGVASDAAWSASSDLDAAVQSRLDQFMEYMRLLPDHDTRQSYGQIQMATDIFETYFRVTLIEKMSAWEESGRQAITYLRSNISRGDPPTWYGRSTDAFENNPCIPCWADYQLTAEGQALLRNRDEFLALLSAAAQQLNAQ</sequence>
<evidence type="ECO:0000313" key="3">
    <source>
        <dbReference type="Proteomes" id="UP000078595"/>
    </source>
</evidence>
<dbReference type="VEuPathDB" id="FungiDB:I303_05536"/>
<dbReference type="Proteomes" id="UP000078595">
    <property type="component" value="Chromosome 6"/>
</dbReference>
<dbReference type="KEGG" id="kdj:28969235"/>